<protein>
    <recommendedName>
        <fullName evidence="2">Serpin domain-containing protein</fullName>
    </recommendedName>
</protein>
<dbReference type="InterPro" id="IPR023796">
    <property type="entry name" value="Serpin_dom"/>
</dbReference>
<dbReference type="PANTHER" id="PTHR11461:SF211">
    <property type="entry name" value="GH10112P-RELATED"/>
    <property type="match status" value="1"/>
</dbReference>
<comment type="similarity">
    <text evidence="1">Belongs to the serpin family.</text>
</comment>
<gene>
    <name evidence="3" type="ORF">DVH24_026804</name>
</gene>
<evidence type="ECO:0000313" key="4">
    <source>
        <dbReference type="Proteomes" id="UP000290289"/>
    </source>
</evidence>
<dbReference type="AlphaFoldDB" id="A0A498K7J4"/>
<dbReference type="InterPro" id="IPR023795">
    <property type="entry name" value="Serpin_CS"/>
</dbReference>
<dbReference type="STRING" id="3750.A0A498K7J4"/>
<feature type="domain" description="Serpin" evidence="2">
    <location>
        <begin position="2"/>
        <end position="97"/>
    </location>
</feature>
<dbReference type="GO" id="GO:0005615">
    <property type="term" value="C:extracellular space"/>
    <property type="evidence" value="ECO:0007669"/>
    <property type="project" value="InterPro"/>
</dbReference>
<keyword evidence="4" id="KW-1185">Reference proteome</keyword>
<evidence type="ECO:0000256" key="1">
    <source>
        <dbReference type="ARBA" id="ARBA00009500"/>
    </source>
</evidence>
<evidence type="ECO:0000313" key="3">
    <source>
        <dbReference type="EMBL" id="RXI02274.1"/>
    </source>
</evidence>
<dbReference type="GO" id="GO:0004867">
    <property type="term" value="F:serine-type endopeptidase inhibitor activity"/>
    <property type="evidence" value="ECO:0007669"/>
    <property type="project" value="InterPro"/>
</dbReference>
<dbReference type="InterPro" id="IPR036186">
    <property type="entry name" value="Serpin_sf"/>
</dbReference>
<proteinExistence type="inferred from homology"/>
<organism evidence="3 4">
    <name type="scientific">Malus domestica</name>
    <name type="common">Apple</name>
    <name type="synonym">Pyrus malus</name>
    <dbReference type="NCBI Taxonomy" id="3750"/>
    <lineage>
        <taxon>Eukaryota</taxon>
        <taxon>Viridiplantae</taxon>
        <taxon>Streptophyta</taxon>
        <taxon>Embryophyta</taxon>
        <taxon>Tracheophyta</taxon>
        <taxon>Spermatophyta</taxon>
        <taxon>Magnoliopsida</taxon>
        <taxon>eudicotyledons</taxon>
        <taxon>Gunneridae</taxon>
        <taxon>Pentapetalae</taxon>
        <taxon>rosids</taxon>
        <taxon>fabids</taxon>
        <taxon>Rosales</taxon>
        <taxon>Rosaceae</taxon>
        <taxon>Amygdaloideae</taxon>
        <taxon>Maleae</taxon>
        <taxon>Malus</taxon>
    </lineage>
</organism>
<name>A0A498K7J4_MALDO</name>
<comment type="caution">
    <text evidence="3">The sequence shown here is derived from an EMBL/GenBank/DDBJ whole genome shotgun (WGS) entry which is preliminary data.</text>
</comment>
<dbReference type="SUPFAM" id="SSF56574">
    <property type="entry name" value="Serpins"/>
    <property type="match status" value="1"/>
</dbReference>
<dbReference type="EMBL" id="RDQH01000330">
    <property type="protein sequence ID" value="RXI02274.1"/>
    <property type="molecule type" value="Genomic_DNA"/>
</dbReference>
<sequence length="102" mass="11534">MKSSLTSYKPMQYFSFHQCRTHSQIVHSPPSEDLYVSNIQRKSVVEFNEHGTIATANEWGGGDEPPSVDHFVADHPFMFLIREEITAMVLFIGHVLNLLEGG</sequence>
<evidence type="ECO:0000259" key="2">
    <source>
        <dbReference type="Pfam" id="PF00079"/>
    </source>
</evidence>
<dbReference type="Gene3D" id="3.30.497.10">
    <property type="entry name" value="Antithrombin, subunit I, domain 2"/>
    <property type="match status" value="1"/>
</dbReference>
<dbReference type="InterPro" id="IPR000215">
    <property type="entry name" value="Serpin_fam"/>
</dbReference>
<dbReference type="InterPro" id="IPR042178">
    <property type="entry name" value="Serpin_sf_1"/>
</dbReference>
<dbReference type="PANTHER" id="PTHR11461">
    <property type="entry name" value="SERINE PROTEASE INHIBITOR, SERPIN"/>
    <property type="match status" value="1"/>
</dbReference>
<reference evidence="3 4" key="1">
    <citation type="submission" date="2018-10" db="EMBL/GenBank/DDBJ databases">
        <title>A high-quality apple genome assembly.</title>
        <authorList>
            <person name="Hu J."/>
        </authorList>
    </citation>
    <scope>NUCLEOTIDE SEQUENCE [LARGE SCALE GENOMIC DNA]</scope>
    <source>
        <strain evidence="4">cv. HFTH1</strain>
        <tissue evidence="3">Young leaf</tissue>
    </source>
</reference>
<dbReference type="Proteomes" id="UP000290289">
    <property type="component" value="Chromosome 4"/>
</dbReference>
<dbReference type="Pfam" id="PF00079">
    <property type="entry name" value="Serpin"/>
    <property type="match status" value="1"/>
</dbReference>
<accession>A0A498K7J4</accession>
<dbReference type="PROSITE" id="PS00284">
    <property type="entry name" value="SERPIN"/>
    <property type="match status" value="1"/>
</dbReference>